<reference evidence="3" key="1">
    <citation type="submission" date="2020-01" db="EMBL/GenBank/DDBJ databases">
        <authorList>
            <consortium name="DOE Joint Genome Institute"/>
            <person name="Haridas S."/>
            <person name="Albert R."/>
            <person name="Binder M."/>
            <person name="Bloem J."/>
            <person name="Labutti K."/>
            <person name="Salamov A."/>
            <person name="Andreopoulos B."/>
            <person name="Baker S.E."/>
            <person name="Barry K."/>
            <person name="Bills G."/>
            <person name="Bluhm B.H."/>
            <person name="Cannon C."/>
            <person name="Castanera R."/>
            <person name="Culley D.E."/>
            <person name="Daum C."/>
            <person name="Ezra D."/>
            <person name="Gonzalez J.B."/>
            <person name="Henrissat B."/>
            <person name="Kuo A."/>
            <person name="Liang C."/>
            <person name="Lipzen A."/>
            <person name="Lutzoni F."/>
            <person name="Magnuson J."/>
            <person name="Mondo S."/>
            <person name="Nolan M."/>
            <person name="Ohm R."/>
            <person name="Pangilinan J."/>
            <person name="Park H.-J."/>
            <person name="Ramirez L."/>
            <person name="Alfaro M."/>
            <person name="Sun H."/>
            <person name="Tritt A."/>
            <person name="Yoshinaga Y."/>
            <person name="Zwiers L.-H."/>
            <person name="Turgeon B.G."/>
            <person name="Goodwin S.B."/>
            <person name="Spatafora J.W."/>
            <person name="Crous P.W."/>
            <person name="Grigoriev I.V."/>
        </authorList>
    </citation>
    <scope>NUCLEOTIDE SEQUENCE</scope>
    <source>
        <strain evidence="3">CBS 342.82</strain>
    </source>
</reference>
<dbReference type="GeneID" id="54364930"/>
<name>A0A6J3LWD6_9PEZI</name>
<organism evidence="3">
    <name type="scientific">Dissoconium aciculare CBS 342.82</name>
    <dbReference type="NCBI Taxonomy" id="1314786"/>
    <lineage>
        <taxon>Eukaryota</taxon>
        <taxon>Fungi</taxon>
        <taxon>Dikarya</taxon>
        <taxon>Ascomycota</taxon>
        <taxon>Pezizomycotina</taxon>
        <taxon>Dothideomycetes</taxon>
        <taxon>Dothideomycetidae</taxon>
        <taxon>Mycosphaerellales</taxon>
        <taxon>Dissoconiaceae</taxon>
        <taxon>Dissoconium</taxon>
    </lineage>
</organism>
<evidence type="ECO:0000313" key="2">
    <source>
        <dbReference type="Proteomes" id="UP000504637"/>
    </source>
</evidence>
<evidence type="ECO:0000313" key="3">
    <source>
        <dbReference type="RefSeq" id="XP_033455988.1"/>
    </source>
</evidence>
<dbReference type="AlphaFoldDB" id="A0A6J3LWD6"/>
<reference evidence="3" key="3">
    <citation type="submission" date="2025-08" db="UniProtKB">
        <authorList>
            <consortium name="RefSeq"/>
        </authorList>
    </citation>
    <scope>IDENTIFICATION</scope>
    <source>
        <strain evidence="3">CBS 342.82</strain>
    </source>
</reference>
<gene>
    <name evidence="3" type="ORF">K489DRAFT_404690</name>
</gene>
<dbReference type="Proteomes" id="UP000504637">
    <property type="component" value="Unplaced"/>
</dbReference>
<proteinExistence type="predicted"/>
<sequence>MMETGRTREQADVYGVIRSDGQQRRERVRMYAGINVFAPWKTLACTYRIPGVNASVPSRCVNHRHHHHGKRGNFLWVRKRWRSVVLAKGRGVRHTGGTMTDDVDSGQQPARLELDGMGWDGISINERKPCKGFRAVLDDAQVCLDVPFVVLVIPNSPSVAAQKKDGTATCDRFPMRAVMTQRLTIPRLRKHRVKTSKKLVVPIRGKSVRYMELMFERTGVAAGYIIARSDLPCGKFQTDHPNSSRTKLRDERCDRSPTSQGRNPVSALVPSRNIRLHTCHAPARRKFRVTSVNFAMIN</sequence>
<keyword evidence="2" id="KW-1185">Reference proteome</keyword>
<accession>A0A6J3LWD6</accession>
<dbReference type="RefSeq" id="XP_033455988.1">
    <property type="nucleotide sequence ID" value="XM_033607130.1"/>
</dbReference>
<reference evidence="3" key="2">
    <citation type="submission" date="2020-04" db="EMBL/GenBank/DDBJ databases">
        <authorList>
            <consortium name="NCBI Genome Project"/>
        </authorList>
    </citation>
    <scope>NUCLEOTIDE SEQUENCE</scope>
    <source>
        <strain evidence="3">CBS 342.82</strain>
    </source>
</reference>
<protein>
    <submittedName>
        <fullName evidence="3">Uncharacterized protein</fullName>
    </submittedName>
</protein>
<feature type="region of interest" description="Disordered" evidence="1">
    <location>
        <begin position="236"/>
        <end position="266"/>
    </location>
</feature>
<evidence type="ECO:0000256" key="1">
    <source>
        <dbReference type="SAM" id="MobiDB-lite"/>
    </source>
</evidence>